<feature type="transmembrane region" description="Helical" evidence="6">
    <location>
        <begin position="153"/>
        <end position="178"/>
    </location>
</feature>
<protein>
    <submittedName>
        <fullName evidence="8">Cation transporter</fullName>
    </submittedName>
</protein>
<dbReference type="KEGG" id="tsy:THSYN_09115"/>
<reference evidence="8 9" key="1">
    <citation type="submission" date="2017-03" db="EMBL/GenBank/DDBJ databases">
        <title>Complete genome sequence of Candidatus 'Thiodictyon syntrophicum' sp. nov. strain Cad16T, a photolithoautotroph purple sulfur bacterium isolated from an alpine meromictic lake.</title>
        <authorList>
            <person name="Luedin S.M."/>
            <person name="Pothier J.F."/>
            <person name="Danza F."/>
            <person name="Storelli N."/>
            <person name="Wittwer M."/>
            <person name="Tonolla M."/>
        </authorList>
    </citation>
    <scope>NUCLEOTIDE SEQUENCE [LARGE SCALE GENOMIC DNA]</scope>
    <source>
        <strain evidence="8 9">Cad16T</strain>
    </source>
</reference>
<evidence type="ECO:0000256" key="6">
    <source>
        <dbReference type="SAM" id="Phobius"/>
    </source>
</evidence>
<dbReference type="GO" id="GO:0015093">
    <property type="term" value="F:ferrous iron transmembrane transporter activity"/>
    <property type="evidence" value="ECO:0007669"/>
    <property type="project" value="TreeGrafter"/>
</dbReference>
<sequence length="308" mass="33541">MAATDRVMRLRSELEARLLRISFFGTLLIAALGVLFGLLARSPAVLFDGLFSLVDAAITWLTLHVARLVASQGDHRFQYGFWHLEPLVMALKASVLMVLVAYAFLSAVNSLLKGGYEPAFGTALVYAVLVAVIAFGMWWWLRRQAERIDSALVLLDVKAWLMSGLITVALLIAFVAAMAMQGTAVAHLIPLVDPAILALLALLILPMPFREARESFTEILVMSPPELNASVRAAMAQLVARHGFLDYRSYVSKAGRARFIEVAVLLPAELRLSIGELDALRAEIGAAIGGEGPERWLTIVFTADAAEL</sequence>
<dbReference type="AlphaFoldDB" id="A0A2K8U674"/>
<dbReference type="InterPro" id="IPR050291">
    <property type="entry name" value="CDF_Transporter"/>
</dbReference>
<dbReference type="OrthoDB" id="2388015at2"/>
<evidence type="ECO:0000256" key="1">
    <source>
        <dbReference type="ARBA" id="ARBA00004141"/>
    </source>
</evidence>
<keyword evidence="9" id="KW-1185">Reference proteome</keyword>
<dbReference type="PANTHER" id="PTHR43840:SF15">
    <property type="entry name" value="MITOCHONDRIAL METAL TRANSPORTER 1-RELATED"/>
    <property type="match status" value="1"/>
</dbReference>
<evidence type="ECO:0000256" key="5">
    <source>
        <dbReference type="ARBA" id="ARBA00023136"/>
    </source>
</evidence>
<dbReference type="Proteomes" id="UP000232638">
    <property type="component" value="Chromosome"/>
</dbReference>
<dbReference type="GO" id="GO:0006882">
    <property type="term" value="P:intracellular zinc ion homeostasis"/>
    <property type="evidence" value="ECO:0007669"/>
    <property type="project" value="TreeGrafter"/>
</dbReference>
<dbReference type="PANTHER" id="PTHR43840">
    <property type="entry name" value="MITOCHONDRIAL METAL TRANSPORTER 1-RELATED"/>
    <property type="match status" value="1"/>
</dbReference>
<accession>A0A2K8U674</accession>
<evidence type="ECO:0000313" key="8">
    <source>
        <dbReference type="EMBL" id="AUB81098.1"/>
    </source>
</evidence>
<evidence type="ECO:0000256" key="4">
    <source>
        <dbReference type="ARBA" id="ARBA00022989"/>
    </source>
</evidence>
<feature type="transmembrane region" description="Helical" evidence="6">
    <location>
        <begin position="21"/>
        <end position="40"/>
    </location>
</feature>
<dbReference type="GO" id="GO:0015341">
    <property type="term" value="F:zinc efflux antiporter activity"/>
    <property type="evidence" value="ECO:0007669"/>
    <property type="project" value="TreeGrafter"/>
</dbReference>
<comment type="subcellular location">
    <subcellularLocation>
        <location evidence="1">Membrane</location>
        <topology evidence="1">Multi-pass membrane protein</topology>
    </subcellularLocation>
</comment>
<dbReference type="Gene3D" id="1.20.1510.10">
    <property type="entry name" value="Cation efflux protein transmembrane domain"/>
    <property type="match status" value="1"/>
</dbReference>
<dbReference type="GO" id="GO:0015086">
    <property type="term" value="F:cadmium ion transmembrane transporter activity"/>
    <property type="evidence" value="ECO:0007669"/>
    <property type="project" value="TreeGrafter"/>
</dbReference>
<evidence type="ECO:0000256" key="2">
    <source>
        <dbReference type="ARBA" id="ARBA00022448"/>
    </source>
</evidence>
<keyword evidence="5 6" id="KW-0472">Membrane</keyword>
<feature type="domain" description="Cation efflux protein transmembrane" evidence="7">
    <location>
        <begin position="20"/>
        <end position="220"/>
    </location>
</feature>
<feature type="transmembrane region" description="Helical" evidence="6">
    <location>
        <begin position="184"/>
        <end position="205"/>
    </location>
</feature>
<feature type="transmembrane region" description="Helical" evidence="6">
    <location>
        <begin position="120"/>
        <end position="141"/>
    </location>
</feature>
<keyword evidence="4 6" id="KW-1133">Transmembrane helix</keyword>
<evidence type="ECO:0000256" key="3">
    <source>
        <dbReference type="ARBA" id="ARBA00022692"/>
    </source>
</evidence>
<dbReference type="RefSeq" id="WP_100918875.1">
    <property type="nucleotide sequence ID" value="NZ_CP020370.1"/>
</dbReference>
<organism evidence="8 9">
    <name type="scientific">Candidatus Thiodictyon syntrophicum</name>
    <dbReference type="NCBI Taxonomy" id="1166950"/>
    <lineage>
        <taxon>Bacteria</taxon>
        <taxon>Pseudomonadati</taxon>
        <taxon>Pseudomonadota</taxon>
        <taxon>Gammaproteobacteria</taxon>
        <taxon>Chromatiales</taxon>
        <taxon>Chromatiaceae</taxon>
        <taxon>Thiodictyon</taxon>
    </lineage>
</organism>
<dbReference type="Pfam" id="PF01545">
    <property type="entry name" value="Cation_efflux"/>
    <property type="match status" value="1"/>
</dbReference>
<gene>
    <name evidence="8" type="ORF">THSYN_09115</name>
</gene>
<feature type="transmembrane region" description="Helical" evidence="6">
    <location>
        <begin position="46"/>
        <end position="66"/>
    </location>
</feature>
<dbReference type="EMBL" id="CP020370">
    <property type="protein sequence ID" value="AUB81098.1"/>
    <property type="molecule type" value="Genomic_DNA"/>
</dbReference>
<feature type="transmembrane region" description="Helical" evidence="6">
    <location>
        <begin position="87"/>
        <end position="108"/>
    </location>
</feature>
<dbReference type="InterPro" id="IPR058533">
    <property type="entry name" value="Cation_efflux_TM"/>
</dbReference>
<keyword evidence="2" id="KW-0813">Transport</keyword>
<dbReference type="InterPro" id="IPR027469">
    <property type="entry name" value="Cation_efflux_TMD_sf"/>
</dbReference>
<dbReference type="GO" id="GO:0005886">
    <property type="term" value="C:plasma membrane"/>
    <property type="evidence" value="ECO:0007669"/>
    <property type="project" value="TreeGrafter"/>
</dbReference>
<keyword evidence="3 6" id="KW-0812">Transmembrane</keyword>
<name>A0A2K8U674_9GAMM</name>
<proteinExistence type="predicted"/>
<evidence type="ECO:0000313" key="9">
    <source>
        <dbReference type="Proteomes" id="UP000232638"/>
    </source>
</evidence>
<evidence type="ECO:0000259" key="7">
    <source>
        <dbReference type="Pfam" id="PF01545"/>
    </source>
</evidence>
<dbReference type="SUPFAM" id="SSF161111">
    <property type="entry name" value="Cation efflux protein transmembrane domain-like"/>
    <property type="match status" value="1"/>
</dbReference>